<evidence type="ECO:0000313" key="3">
    <source>
        <dbReference type="Proteomes" id="UP001326715"/>
    </source>
</evidence>
<proteinExistence type="predicted"/>
<dbReference type="EMBL" id="CP140154">
    <property type="protein sequence ID" value="WQG92667.1"/>
    <property type="molecule type" value="Genomic_DNA"/>
</dbReference>
<accession>A0ABZ0XR79</accession>
<protein>
    <submittedName>
        <fullName evidence="1">Uncharacterized protein</fullName>
    </submittedName>
</protein>
<organism evidence="1 3">
    <name type="scientific">Chitinophaga sancti</name>
    <dbReference type="NCBI Taxonomy" id="1004"/>
    <lineage>
        <taxon>Bacteria</taxon>
        <taxon>Pseudomonadati</taxon>
        <taxon>Bacteroidota</taxon>
        <taxon>Chitinophagia</taxon>
        <taxon>Chitinophagales</taxon>
        <taxon>Chitinophagaceae</taxon>
        <taxon>Chitinophaga</taxon>
    </lineage>
</organism>
<sequence>MLTSTSTTGAIQNIEMKVEDNSIKVYANDYLLYQDRGVSGVKTKYNTPHSYTDKKPPVQAIIDWITTKNIQLRDEERYHGEPSKFAHLDDDKKIENAAWAIVNKIYYHGFEGKGYYSKEIPQLITDLKSQFANFCVQQISQQIGVRSDATMVIIS</sequence>
<name>A0ABZ0XR79_9BACT</name>
<dbReference type="EMBL" id="CP140154">
    <property type="protein sequence ID" value="WQG93007.1"/>
    <property type="molecule type" value="Genomic_DNA"/>
</dbReference>
<dbReference type="RefSeq" id="WP_322518609.1">
    <property type="nucleotide sequence ID" value="NZ_CP139972.1"/>
</dbReference>
<reference evidence="1 3" key="1">
    <citation type="submission" date="2023-11" db="EMBL/GenBank/DDBJ databases">
        <title>MicrobeMod: A computational toolkit for identifying prokaryotic methylation and restriction-modification with nanopore sequencing.</title>
        <authorList>
            <person name="Crits-Christoph A."/>
            <person name="Kang S.C."/>
            <person name="Lee H."/>
            <person name="Ostrov N."/>
        </authorList>
    </citation>
    <scope>NUCLEOTIDE SEQUENCE [LARGE SCALE GENOMIC DNA]</scope>
    <source>
        <strain evidence="1 3">ATCC 23090</strain>
    </source>
</reference>
<evidence type="ECO:0000313" key="1">
    <source>
        <dbReference type="EMBL" id="WQG92667.1"/>
    </source>
</evidence>
<gene>
    <name evidence="1" type="ORF">SR876_14205</name>
    <name evidence="2" type="ORF">SR876_15915</name>
</gene>
<keyword evidence="3" id="KW-1185">Reference proteome</keyword>
<evidence type="ECO:0000313" key="2">
    <source>
        <dbReference type="EMBL" id="WQG93007.1"/>
    </source>
</evidence>
<dbReference type="Proteomes" id="UP001326715">
    <property type="component" value="Chromosome"/>
</dbReference>